<gene>
    <name evidence="2" type="ORF">VFPFJ_00015</name>
</gene>
<dbReference type="EMBL" id="LSBI01000001">
    <property type="protein sequence ID" value="OAQ93907.1"/>
    <property type="molecule type" value="Genomic_DNA"/>
</dbReference>
<evidence type="ECO:0000313" key="3">
    <source>
        <dbReference type="Proteomes" id="UP000078340"/>
    </source>
</evidence>
<dbReference type="Proteomes" id="UP000078340">
    <property type="component" value="Unassembled WGS sequence"/>
</dbReference>
<protein>
    <submittedName>
        <fullName evidence="2">Uncharacterized protein</fullName>
    </submittedName>
</protein>
<proteinExistence type="predicted"/>
<keyword evidence="1" id="KW-0812">Transmembrane</keyword>
<feature type="transmembrane region" description="Helical" evidence="1">
    <location>
        <begin position="208"/>
        <end position="234"/>
    </location>
</feature>
<keyword evidence="1" id="KW-0472">Membrane</keyword>
<comment type="caution">
    <text evidence="2">The sequence shown here is derived from an EMBL/GenBank/DDBJ whole genome shotgun (WGS) entry which is preliminary data.</text>
</comment>
<organism evidence="2 3">
    <name type="scientific">Purpureocillium lilacinum</name>
    <name type="common">Paecilomyces lilacinus</name>
    <dbReference type="NCBI Taxonomy" id="33203"/>
    <lineage>
        <taxon>Eukaryota</taxon>
        <taxon>Fungi</taxon>
        <taxon>Dikarya</taxon>
        <taxon>Ascomycota</taxon>
        <taxon>Pezizomycotina</taxon>
        <taxon>Sordariomycetes</taxon>
        <taxon>Hypocreomycetidae</taxon>
        <taxon>Hypocreales</taxon>
        <taxon>Ophiocordycipitaceae</taxon>
        <taxon>Purpureocillium</taxon>
    </lineage>
</organism>
<evidence type="ECO:0000313" key="2">
    <source>
        <dbReference type="EMBL" id="OAQ93907.1"/>
    </source>
</evidence>
<name>A0A179HU54_PURLI</name>
<feature type="transmembrane region" description="Helical" evidence="1">
    <location>
        <begin position="240"/>
        <end position="266"/>
    </location>
</feature>
<evidence type="ECO:0000256" key="1">
    <source>
        <dbReference type="SAM" id="Phobius"/>
    </source>
</evidence>
<accession>A0A179HU54</accession>
<reference evidence="2 3" key="1">
    <citation type="submission" date="2016-02" db="EMBL/GenBank/DDBJ databases">
        <title>Biosynthesis of antibiotic leucinostatins and their inhibition on Phytophthora in bio-control Purpureocillium lilacinum.</title>
        <authorList>
            <person name="Wang G."/>
            <person name="Liu Z."/>
            <person name="Lin R."/>
            <person name="Li E."/>
            <person name="Mao Z."/>
            <person name="Ling J."/>
            <person name="Yin W."/>
            <person name="Xie B."/>
        </authorList>
    </citation>
    <scope>NUCLEOTIDE SEQUENCE [LARGE SCALE GENOMIC DNA]</scope>
    <source>
        <strain evidence="2">PLFJ-1</strain>
    </source>
</reference>
<keyword evidence="1" id="KW-1133">Transmembrane helix</keyword>
<dbReference type="AlphaFoldDB" id="A0A179HU54"/>
<sequence>MATEQPPEFIVIKPVDFESTQHRPHASSTASAQKVRRWESIVENLLTKKLPRTERDWDRILRTQDDVNRILQQVVLPHLSPTEKAALSWRGRFDECSKHLKLLAQEKSEENPIELFKLAVIALSEVAIKEDIPSDKVYQYLRLCLRKYPKSGKQLGDESLRKTIKAVREGIRFVEGFTDILGPRSNELPLYVKSWTTVFHDYTAECGVLPVITVAFVVVIVIVIAIVIVVIVVIVVPLVYIVHIIVTDIVTVMLIISVPCSISIAVPTTKRHVTSDSQSRQMHLDFEHSSYKALRFKLLGLISAVYPCCVAN</sequence>